<keyword evidence="1" id="KW-0812">Transmembrane</keyword>
<feature type="transmembrane region" description="Helical" evidence="1">
    <location>
        <begin position="23"/>
        <end position="42"/>
    </location>
</feature>
<accession>A0A087TFZ4</accession>
<gene>
    <name evidence="2" type="ORF">X975_15451</name>
</gene>
<evidence type="ECO:0000313" key="3">
    <source>
        <dbReference type="Proteomes" id="UP000054359"/>
    </source>
</evidence>
<dbReference type="AlphaFoldDB" id="A0A087TFZ4"/>
<evidence type="ECO:0000313" key="2">
    <source>
        <dbReference type="EMBL" id="KFM64033.1"/>
    </source>
</evidence>
<keyword evidence="1" id="KW-1133">Transmembrane helix</keyword>
<sequence>PRKTFIESLLQRDKSQLKLLKQLLRILVPILLVSVIQFLLICSKQIQILLWNLHLDPN</sequence>
<keyword evidence="1" id="KW-0472">Membrane</keyword>
<evidence type="ECO:0000256" key="1">
    <source>
        <dbReference type="SAM" id="Phobius"/>
    </source>
</evidence>
<reference evidence="2 3" key="1">
    <citation type="submission" date="2013-11" db="EMBL/GenBank/DDBJ databases">
        <title>Genome sequencing of Stegodyphus mimosarum.</title>
        <authorList>
            <person name="Bechsgaard J."/>
        </authorList>
    </citation>
    <scope>NUCLEOTIDE SEQUENCE [LARGE SCALE GENOMIC DNA]</scope>
</reference>
<feature type="non-terminal residue" evidence="2">
    <location>
        <position position="1"/>
    </location>
</feature>
<keyword evidence="3" id="KW-1185">Reference proteome</keyword>
<dbReference type="Proteomes" id="UP000054359">
    <property type="component" value="Unassembled WGS sequence"/>
</dbReference>
<name>A0A087TFZ4_STEMI</name>
<organism evidence="2 3">
    <name type="scientific">Stegodyphus mimosarum</name>
    <name type="common">African social velvet spider</name>
    <dbReference type="NCBI Taxonomy" id="407821"/>
    <lineage>
        <taxon>Eukaryota</taxon>
        <taxon>Metazoa</taxon>
        <taxon>Ecdysozoa</taxon>
        <taxon>Arthropoda</taxon>
        <taxon>Chelicerata</taxon>
        <taxon>Arachnida</taxon>
        <taxon>Araneae</taxon>
        <taxon>Araneomorphae</taxon>
        <taxon>Entelegynae</taxon>
        <taxon>Eresoidea</taxon>
        <taxon>Eresidae</taxon>
        <taxon>Stegodyphus</taxon>
    </lineage>
</organism>
<proteinExistence type="predicted"/>
<protein>
    <submittedName>
        <fullName evidence="2">Uncharacterized protein</fullName>
    </submittedName>
</protein>
<feature type="non-terminal residue" evidence="2">
    <location>
        <position position="58"/>
    </location>
</feature>
<dbReference type="EMBL" id="KK115034">
    <property type="protein sequence ID" value="KFM64033.1"/>
    <property type="molecule type" value="Genomic_DNA"/>
</dbReference>